<protein>
    <recommendedName>
        <fullName evidence="6">alanine transaminase</fullName>
        <ecNumber evidence="6">2.6.1.2</ecNumber>
    </recommendedName>
</protein>
<evidence type="ECO:0000313" key="8">
    <source>
        <dbReference type="EMBL" id="UZJ25006.1"/>
    </source>
</evidence>
<evidence type="ECO:0000256" key="2">
    <source>
        <dbReference type="ARBA" id="ARBA00007441"/>
    </source>
</evidence>
<dbReference type="GO" id="GO:0008483">
    <property type="term" value="F:transaminase activity"/>
    <property type="evidence" value="ECO:0007669"/>
    <property type="project" value="UniProtKB-KW"/>
</dbReference>
<dbReference type="SUPFAM" id="SSF53383">
    <property type="entry name" value="PLP-dependent transferases"/>
    <property type="match status" value="1"/>
</dbReference>
<dbReference type="InterPro" id="IPR015421">
    <property type="entry name" value="PyrdxlP-dep_Trfase_major"/>
</dbReference>
<name>A0ABY6P066_9NOCA</name>
<dbReference type="CDD" id="cd00609">
    <property type="entry name" value="AAT_like"/>
    <property type="match status" value="1"/>
</dbReference>
<dbReference type="RefSeq" id="WP_265383112.1">
    <property type="nucleotide sequence ID" value="NZ_CP110615.1"/>
</dbReference>
<dbReference type="InterPro" id="IPR004839">
    <property type="entry name" value="Aminotransferase_I/II_large"/>
</dbReference>
<reference evidence="8" key="1">
    <citation type="submission" date="2022-10" db="EMBL/GenBank/DDBJ databases">
        <title>Rhodococcus sp.75.</title>
        <authorList>
            <person name="Sun M."/>
        </authorList>
    </citation>
    <scope>NUCLEOTIDE SEQUENCE</scope>
    <source>
        <strain evidence="8">75</strain>
    </source>
</reference>
<sequence length="408" mass="44402">MTTSRPLRQSTKLENVLYDIRGPVQAHAARMEAEGHRILKLNIGNPAPFGFDAPDEILQDVIAGLPTAQGYSDSQGVMPARRAVVHHYQLQKGFPDLDVDNVWLGNGVSELITMSLQAMLDAGDEVLIPAPDYPLWTASVNLAGGTPVHYLCEEEQGWNPDLADLEAKITPRTKAIVVINPNNPTGAVYSRAVLGGIVDLARRHGLVLMADEIYDKILYDDAVHVPLASVAPDLFCLTFNGLSKAYRVAGYRAGWLAVTGPKQHAGSYLEGLTLLASMRLCPNVPSQNAIQAALGGYQSITDLILPGGRLLEQRDAAVDGLNAIPGVSCVVPRGALYAFPRLDPEVHAIRDDQKLVLDLLVAEKILLTQGTGFNWPHPDHLRIVTLPWARDLTRAIERLGNFLASYRQ</sequence>
<evidence type="ECO:0000259" key="7">
    <source>
        <dbReference type="Pfam" id="PF00155"/>
    </source>
</evidence>
<dbReference type="InterPro" id="IPR015422">
    <property type="entry name" value="PyrdxlP-dep_Trfase_small"/>
</dbReference>
<dbReference type="Pfam" id="PF00155">
    <property type="entry name" value="Aminotran_1_2"/>
    <property type="match status" value="1"/>
</dbReference>
<organism evidence="8 9">
    <name type="scientific">Rhodococcus antarcticus</name>
    <dbReference type="NCBI Taxonomy" id="2987751"/>
    <lineage>
        <taxon>Bacteria</taxon>
        <taxon>Bacillati</taxon>
        <taxon>Actinomycetota</taxon>
        <taxon>Actinomycetes</taxon>
        <taxon>Mycobacteriales</taxon>
        <taxon>Nocardiaceae</taxon>
        <taxon>Rhodococcus</taxon>
    </lineage>
</organism>
<comment type="cofactor">
    <cofactor evidence="1">
        <name>pyridoxal 5'-phosphate</name>
        <dbReference type="ChEBI" id="CHEBI:597326"/>
    </cofactor>
</comment>
<dbReference type="Gene3D" id="3.90.1150.10">
    <property type="entry name" value="Aspartate Aminotransferase, domain 1"/>
    <property type="match status" value="1"/>
</dbReference>
<proteinExistence type="inferred from homology"/>
<gene>
    <name evidence="8" type="ORF">RHODO2019_00360</name>
</gene>
<dbReference type="EC" id="2.6.1.2" evidence="6"/>
<keyword evidence="4" id="KW-0808">Transferase</keyword>
<evidence type="ECO:0000256" key="3">
    <source>
        <dbReference type="ARBA" id="ARBA00022576"/>
    </source>
</evidence>
<accession>A0ABY6P066</accession>
<evidence type="ECO:0000256" key="1">
    <source>
        <dbReference type="ARBA" id="ARBA00001933"/>
    </source>
</evidence>
<evidence type="ECO:0000256" key="5">
    <source>
        <dbReference type="ARBA" id="ARBA00022898"/>
    </source>
</evidence>
<keyword evidence="9" id="KW-1185">Reference proteome</keyword>
<dbReference type="InterPro" id="IPR051926">
    <property type="entry name" value="Ala_Aminotransferase"/>
</dbReference>
<dbReference type="PANTHER" id="PTHR43488">
    <property type="entry name" value="GLUTAMATE-PYRUVATE AMINOTRANSFERASE ALAA"/>
    <property type="match status" value="1"/>
</dbReference>
<dbReference type="Proteomes" id="UP001164965">
    <property type="component" value="Chromosome"/>
</dbReference>
<dbReference type="InterPro" id="IPR015424">
    <property type="entry name" value="PyrdxlP-dep_Trfase"/>
</dbReference>
<keyword evidence="5" id="KW-0663">Pyridoxal phosphate</keyword>
<keyword evidence="3 8" id="KW-0032">Aminotransferase</keyword>
<evidence type="ECO:0000313" key="9">
    <source>
        <dbReference type="Proteomes" id="UP001164965"/>
    </source>
</evidence>
<dbReference type="PANTHER" id="PTHR43488:SF2">
    <property type="entry name" value="GLUTAMATE-PYRUVATE AMINOTRANSFERASE ALAA"/>
    <property type="match status" value="1"/>
</dbReference>
<evidence type="ECO:0000256" key="6">
    <source>
        <dbReference type="ARBA" id="ARBA00026106"/>
    </source>
</evidence>
<comment type="similarity">
    <text evidence="2">Belongs to the class-I pyridoxal-phosphate-dependent aminotransferase family.</text>
</comment>
<dbReference type="Gene3D" id="3.40.640.10">
    <property type="entry name" value="Type I PLP-dependent aspartate aminotransferase-like (Major domain)"/>
    <property type="match status" value="1"/>
</dbReference>
<dbReference type="EMBL" id="CP110615">
    <property type="protein sequence ID" value="UZJ25006.1"/>
    <property type="molecule type" value="Genomic_DNA"/>
</dbReference>
<feature type="domain" description="Aminotransferase class I/classII large" evidence="7">
    <location>
        <begin position="39"/>
        <end position="399"/>
    </location>
</feature>
<evidence type="ECO:0000256" key="4">
    <source>
        <dbReference type="ARBA" id="ARBA00022679"/>
    </source>
</evidence>